<name>A0A1I7S8H3_BURXY</name>
<keyword evidence="1" id="KW-0812">Transmembrane</keyword>
<protein>
    <submittedName>
        <fullName evidence="3">Ig-like domain-containing protein</fullName>
    </submittedName>
</protein>
<accession>A0A1I7S8H3</accession>
<keyword evidence="1" id="KW-0472">Membrane</keyword>
<evidence type="ECO:0000313" key="2">
    <source>
        <dbReference type="Proteomes" id="UP000095284"/>
    </source>
</evidence>
<evidence type="ECO:0000256" key="1">
    <source>
        <dbReference type="SAM" id="Phobius"/>
    </source>
</evidence>
<evidence type="ECO:0000313" key="3">
    <source>
        <dbReference type="WBParaSite" id="BXY_0931600.1"/>
    </source>
</evidence>
<dbReference type="WBParaSite" id="BXY_0931600.1">
    <property type="protein sequence ID" value="BXY_0931600.1"/>
    <property type="gene ID" value="BXY_0931600"/>
</dbReference>
<dbReference type="AlphaFoldDB" id="A0A1I7S8H3"/>
<organism evidence="2 3">
    <name type="scientific">Bursaphelenchus xylophilus</name>
    <name type="common">Pinewood nematode worm</name>
    <name type="synonym">Aphelenchoides xylophilus</name>
    <dbReference type="NCBI Taxonomy" id="6326"/>
    <lineage>
        <taxon>Eukaryota</taxon>
        <taxon>Metazoa</taxon>
        <taxon>Ecdysozoa</taxon>
        <taxon>Nematoda</taxon>
        <taxon>Chromadorea</taxon>
        <taxon>Rhabditida</taxon>
        <taxon>Tylenchina</taxon>
        <taxon>Tylenchomorpha</taxon>
        <taxon>Aphelenchoidea</taxon>
        <taxon>Aphelenchoididae</taxon>
        <taxon>Bursaphelenchus</taxon>
    </lineage>
</organism>
<sequence length="124" mass="14361">MRIDEFGGSQRKDSRGTLQTHPIWKGKRLELDSGLYECILNGETAGWIRIEVYALWDSILDGFINYIVVILVGSPIFFMILACQTFAKYRSSIQEDPLFIGEDPEAEENYEELMMQLKDAELYR</sequence>
<feature type="transmembrane region" description="Helical" evidence="1">
    <location>
        <begin position="63"/>
        <end position="83"/>
    </location>
</feature>
<keyword evidence="1" id="KW-1133">Transmembrane helix</keyword>
<dbReference type="Proteomes" id="UP000095284">
    <property type="component" value="Unplaced"/>
</dbReference>
<reference evidence="3" key="1">
    <citation type="submission" date="2016-11" db="UniProtKB">
        <authorList>
            <consortium name="WormBaseParasite"/>
        </authorList>
    </citation>
    <scope>IDENTIFICATION</scope>
</reference>
<proteinExistence type="predicted"/>